<dbReference type="Pfam" id="PF12906">
    <property type="entry name" value="RINGv"/>
    <property type="match status" value="1"/>
</dbReference>
<keyword evidence="1" id="KW-0479">Metal-binding</keyword>
<evidence type="ECO:0000256" key="1">
    <source>
        <dbReference type="ARBA" id="ARBA00022723"/>
    </source>
</evidence>
<evidence type="ECO:0000256" key="3">
    <source>
        <dbReference type="ARBA" id="ARBA00022833"/>
    </source>
</evidence>
<dbReference type="GO" id="GO:0008270">
    <property type="term" value="F:zinc ion binding"/>
    <property type="evidence" value="ECO:0007669"/>
    <property type="project" value="UniProtKB-KW"/>
</dbReference>
<organism evidence="5">
    <name type="scientific">Hordeum vulgare subsp. vulgare</name>
    <name type="common">Domesticated barley</name>
    <dbReference type="NCBI Taxonomy" id="112509"/>
    <lineage>
        <taxon>Eukaryota</taxon>
        <taxon>Viridiplantae</taxon>
        <taxon>Streptophyta</taxon>
        <taxon>Embryophyta</taxon>
        <taxon>Tracheophyta</taxon>
        <taxon>Spermatophyta</taxon>
        <taxon>Magnoliopsida</taxon>
        <taxon>Liliopsida</taxon>
        <taxon>Poales</taxon>
        <taxon>Poaceae</taxon>
        <taxon>BOP clade</taxon>
        <taxon>Pooideae</taxon>
        <taxon>Triticodae</taxon>
        <taxon>Triticeae</taxon>
        <taxon>Hordeinae</taxon>
        <taxon>Hordeum</taxon>
    </lineage>
</organism>
<proteinExistence type="evidence at transcript level"/>
<evidence type="ECO:0000259" key="4">
    <source>
        <dbReference type="Pfam" id="PF12906"/>
    </source>
</evidence>
<accession>F2EEF0</accession>
<dbReference type="InterPro" id="IPR013083">
    <property type="entry name" value="Znf_RING/FYVE/PHD"/>
</dbReference>
<sequence>MARVEKVAGGEGQVEVVVRVDVKGAIECRICQEEGDEAAMDSPCACTGTLKVTPPPPSLPFFPPPNLCRRTLLFSCLLRSCGTQVEI</sequence>
<dbReference type="AlphaFoldDB" id="F2EEF0"/>
<feature type="domain" description="RING-CH-type" evidence="4">
    <location>
        <begin position="28"/>
        <end position="52"/>
    </location>
</feature>
<reference evidence="5" key="1">
    <citation type="journal article" date="2011" name="Plant Physiol.">
        <title>Comprehensive sequence analysis of 24,783 barley full-length cDNAs derived from 12 clone libraries.</title>
        <authorList>
            <person name="Matsumoto T."/>
            <person name="Tanaka T."/>
            <person name="Sakai H."/>
            <person name="Amano N."/>
            <person name="Kanamori H."/>
            <person name="Kurita K."/>
            <person name="Kikuta A."/>
            <person name="Kamiya K."/>
            <person name="Yamamoto M."/>
            <person name="Ikawa H."/>
            <person name="Fujii N."/>
            <person name="Hori K."/>
            <person name="Itoh T."/>
            <person name="Sato K."/>
        </authorList>
    </citation>
    <scope>NUCLEOTIDE SEQUENCE</scope>
    <source>
        <tissue evidence="5">Flower</tissue>
    </source>
</reference>
<evidence type="ECO:0000313" key="5">
    <source>
        <dbReference type="EMBL" id="BAK05722.1"/>
    </source>
</evidence>
<dbReference type="EMBL" id="AK374526">
    <property type="protein sequence ID" value="BAK05722.1"/>
    <property type="molecule type" value="mRNA"/>
</dbReference>
<dbReference type="InterPro" id="IPR011016">
    <property type="entry name" value="Znf_RING-CH"/>
</dbReference>
<evidence type="ECO:0000256" key="2">
    <source>
        <dbReference type="ARBA" id="ARBA00022771"/>
    </source>
</evidence>
<keyword evidence="3" id="KW-0862">Zinc</keyword>
<name>F2EEF0_HORVV</name>
<protein>
    <submittedName>
        <fullName evidence="5">Predicted protein</fullName>
    </submittedName>
</protein>
<dbReference type="Gene3D" id="3.30.40.10">
    <property type="entry name" value="Zinc/RING finger domain, C3HC4 (zinc finger)"/>
    <property type="match status" value="1"/>
</dbReference>
<keyword evidence="2" id="KW-0863">Zinc-finger</keyword>